<proteinExistence type="predicted"/>
<sequence length="482" mass="52774">MALLGRFAIVLGFVMICGPVIADTPAGPEVRFHGSNTVGARLAPRLIEAYLKQRDANASFSGWQRFSEPVEVDGQTKQESYQVLDVTSRDSGLPSRIYVRPYGSKTAFDALGAHNAEVGMASRPVKAEELLKLAAIGDMTSDRNEHIIALDGIAVIVNPDNRVSSLTMDQVKRIFACEITDWSQVGGSGGRIQTYARDANSGTYDTFKSLVLETSELCDNARRYEDSTQLVGDVRGDPNGIGFVGMAYVGEGSKGAKALKLDEGWISVGASDFSVKTEEYPLSRRLYFYTPDNTSEFVRGFIRFVKSEEGQRVVSTAASGDDADRYVDLNVGDSGSKEAKEHRLATCRAAAIEVQDPKILGELIRDTQGADRLSVTFRFETAKDNLENRARDDLTRLVDFMKQPENSGRALLLLGFADNKGDYKANCGLSQKRADTVASALRGQVPSPALVRGYCEEAPVAWDDPNQKEGNPKNRRVEAWLR</sequence>
<dbReference type="PRINTS" id="PR01021">
    <property type="entry name" value="OMPADOMAIN"/>
</dbReference>
<evidence type="ECO:0000313" key="8">
    <source>
        <dbReference type="Proteomes" id="UP000232638"/>
    </source>
</evidence>
<dbReference type="InterPro" id="IPR006665">
    <property type="entry name" value="OmpA-like"/>
</dbReference>
<dbReference type="Gene3D" id="3.30.1330.60">
    <property type="entry name" value="OmpA-like domain"/>
    <property type="match status" value="1"/>
</dbReference>
<dbReference type="GO" id="GO:0016020">
    <property type="term" value="C:membrane"/>
    <property type="evidence" value="ECO:0007669"/>
    <property type="project" value="UniProtKB-SubCell"/>
</dbReference>
<dbReference type="InterPro" id="IPR050811">
    <property type="entry name" value="Phosphate_ABC_transporter"/>
</dbReference>
<dbReference type="CDD" id="cd13653">
    <property type="entry name" value="PBP2_phosphate_like_1"/>
    <property type="match status" value="1"/>
</dbReference>
<evidence type="ECO:0000256" key="1">
    <source>
        <dbReference type="ARBA" id="ARBA00004370"/>
    </source>
</evidence>
<feature type="domain" description="OmpA-like" evidence="6">
    <location>
        <begin position="366"/>
        <end position="482"/>
    </location>
</feature>
<evidence type="ECO:0000313" key="7">
    <source>
        <dbReference type="EMBL" id="AUB81235.1"/>
    </source>
</evidence>
<evidence type="ECO:0000259" key="6">
    <source>
        <dbReference type="PROSITE" id="PS51123"/>
    </source>
</evidence>
<evidence type="ECO:0000256" key="4">
    <source>
        <dbReference type="PROSITE-ProRule" id="PRU00473"/>
    </source>
</evidence>
<name>A0A2K8U6Q7_9GAMM</name>
<comment type="subcellular location">
    <subcellularLocation>
        <location evidence="1">Membrane</location>
    </subcellularLocation>
</comment>
<dbReference type="Pfam" id="PF12849">
    <property type="entry name" value="PBP_like_2"/>
    <property type="match status" value="1"/>
</dbReference>
<dbReference type="InterPro" id="IPR006664">
    <property type="entry name" value="OMP_bac"/>
</dbReference>
<dbReference type="PANTHER" id="PTHR30570">
    <property type="entry name" value="PERIPLASMIC PHOSPHATE BINDING COMPONENT OF PHOSPHATE ABC TRANSPORTER"/>
    <property type="match status" value="1"/>
</dbReference>
<feature type="region of interest" description="Disordered" evidence="5">
    <location>
        <begin position="462"/>
        <end position="482"/>
    </location>
</feature>
<dbReference type="Pfam" id="PF00691">
    <property type="entry name" value="OmpA"/>
    <property type="match status" value="1"/>
</dbReference>
<evidence type="ECO:0000256" key="3">
    <source>
        <dbReference type="ARBA" id="ARBA00023136"/>
    </source>
</evidence>
<dbReference type="SUPFAM" id="SSF103088">
    <property type="entry name" value="OmpA-like"/>
    <property type="match status" value="1"/>
</dbReference>
<gene>
    <name evidence="7" type="ORF">THSYN_09905</name>
</gene>
<dbReference type="Proteomes" id="UP000232638">
    <property type="component" value="Chromosome"/>
</dbReference>
<dbReference type="PANTHER" id="PTHR30570:SF1">
    <property type="entry name" value="PHOSPHATE-BINDING PROTEIN PSTS"/>
    <property type="match status" value="1"/>
</dbReference>
<accession>A0A2K8U6Q7</accession>
<feature type="compositionally biased region" description="Basic and acidic residues" evidence="5">
    <location>
        <begin position="465"/>
        <end position="482"/>
    </location>
</feature>
<evidence type="ECO:0000256" key="5">
    <source>
        <dbReference type="SAM" id="MobiDB-lite"/>
    </source>
</evidence>
<dbReference type="KEGG" id="tsy:THSYN_09905"/>
<dbReference type="OrthoDB" id="9790048at2"/>
<evidence type="ECO:0000256" key="2">
    <source>
        <dbReference type="ARBA" id="ARBA00022729"/>
    </source>
</evidence>
<reference evidence="7 8" key="1">
    <citation type="submission" date="2017-03" db="EMBL/GenBank/DDBJ databases">
        <title>Complete genome sequence of Candidatus 'Thiodictyon syntrophicum' sp. nov. strain Cad16T, a photolithoautotroph purple sulfur bacterium isolated from an alpine meromictic lake.</title>
        <authorList>
            <person name="Luedin S.M."/>
            <person name="Pothier J.F."/>
            <person name="Danza F."/>
            <person name="Storelli N."/>
            <person name="Wittwer M."/>
            <person name="Tonolla M."/>
        </authorList>
    </citation>
    <scope>NUCLEOTIDE SEQUENCE [LARGE SCALE GENOMIC DNA]</scope>
    <source>
        <strain evidence="7 8">Cad16T</strain>
    </source>
</reference>
<dbReference type="AlphaFoldDB" id="A0A2K8U6Q7"/>
<dbReference type="EMBL" id="CP020370">
    <property type="protein sequence ID" value="AUB81235.1"/>
    <property type="molecule type" value="Genomic_DNA"/>
</dbReference>
<keyword evidence="8" id="KW-1185">Reference proteome</keyword>
<keyword evidence="3 4" id="KW-0472">Membrane</keyword>
<dbReference type="InterPro" id="IPR036737">
    <property type="entry name" value="OmpA-like_sf"/>
</dbReference>
<dbReference type="InterPro" id="IPR024370">
    <property type="entry name" value="PBP_domain"/>
</dbReference>
<keyword evidence="2" id="KW-0732">Signal</keyword>
<dbReference type="PROSITE" id="PS51123">
    <property type="entry name" value="OMPA_2"/>
    <property type="match status" value="1"/>
</dbReference>
<organism evidence="7 8">
    <name type="scientific">Candidatus Thiodictyon syntrophicum</name>
    <dbReference type="NCBI Taxonomy" id="1166950"/>
    <lineage>
        <taxon>Bacteria</taxon>
        <taxon>Pseudomonadati</taxon>
        <taxon>Pseudomonadota</taxon>
        <taxon>Gammaproteobacteria</taxon>
        <taxon>Chromatiales</taxon>
        <taxon>Chromatiaceae</taxon>
        <taxon>Thiodictyon</taxon>
    </lineage>
</organism>
<dbReference type="SUPFAM" id="SSF53850">
    <property type="entry name" value="Periplasmic binding protein-like II"/>
    <property type="match status" value="1"/>
</dbReference>
<dbReference type="RefSeq" id="WP_100919012.1">
    <property type="nucleotide sequence ID" value="NZ_CP020370.1"/>
</dbReference>
<dbReference type="CDD" id="cd07185">
    <property type="entry name" value="OmpA_C-like"/>
    <property type="match status" value="1"/>
</dbReference>
<protein>
    <recommendedName>
        <fullName evidence="6">OmpA-like domain-containing protein</fullName>
    </recommendedName>
</protein>
<dbReference type="Gene3D" id="3.40.190.10">
    <property type="entry name" value="Periplasmic binding protein-like II"/>
    <property type="match status" value="2"/>
</dbReference>